<name>A0AAD3DV73_9CHLO</name>
<evidence type="ECO:0000259" key="1">
    <source>
        <dbReference type="PROSITE" id="PS50076"/>
    </source>
</evidence>
<dbReference type="PANTHER" id="PTHR44200">
    <property type="entry name" value="DNAJ HOMOLOG SUBFAMILY C MEMBER 7"/>
    <property type="match status" value="1"/>
</dbReference>
<dbReference type="Pfam" id="PF14559">
    <property type="entry name" value="TPR_19"/>
    <property type="match status" value="1"/>
</dbReference>
<sequence length="167" mass="17778">HTGLGQLADAVADCGRARALDPAYYKASVRLASLMMELRRPENAQGLLEPLVKAGAQSGGAGPGPEELAALKERLSEARAAVSWQKTPHHYKLLGLTNTCNEDDVRKAYRRLALKHHPDKAMSAVKVALAVPGAAGAAPYGGPLAGGSELETRVREEAAWLFNFINQ</sequence>
<dbReference type="PRINTS" id="PR00625">
    <property type="entry name" value="JDOMAIN"/>
</dbReference>
<keyword evidence="3" id="KW-1185">Reference proteome</keyword>
<evidence type="ECO:0000313" key="3">
    <source>
        <dbReference type="Proteomes" id="UP001054857"/>
    </source>
</evidence>
<dbReference type="InterPro" id="IPR011990">
    <property type="entry name" value="TPR-like_helical_dom_sf"/>
</dbReference>
<dbReference type="PANTHER" id="PTHR44200:SF1">
    <property type="entry name" value="DNAJ HOMOLOG SUBFAMILY C MEMBER 7"/>
    <property type="match status" value="1"/>
</dbReference>
<organism evidence="2 3">
    <name type="scientific">Astrephomene gubernaculifera</name>
    <dbReference type="NCBI Taxonomy" id="47775"/>
    <lineage>
        <taxon>Eukaryota</taxon>
        <taxon>Viridiplantae</taxon>
        <taxon>Chlorophyta</taxon>
        <taxon>core chlorophytes</taxon>
        <taxon>Chlorophyceae</taxon>
        <taxon>CS clade</taxon>
        <taxon>Chlamydomonadales</taxon>
        <taxon>Astrephomenaceae</taxon>
        <taxon>Astrephomene</taxon>
    </lineage>
</organism>
<dbReference type="AlphaFoldDB" id="A0AAD3DV73"/>
<dbReference type="InterPro" id="IPR052758">
    <property type="entry name" value="SRC_co-chaperone"/>
</dbReference>
<dbReference type="EMBL" id="BMAR01000019">
    <property type="protein sequence ID" value="GFR47709.1"/>
    <property type="molecule type" value="Genomic_DNA"/>
</dbReference>
<evidence type="ECO:0000313" key="2">
    <source>
        <dbReference type="EMBL" id="GFR47709.1"/>
    </source>
</evidence>
<dbReference type="Proteomes" id="UP001054857">
    <property type="component" value="Unassembled WGS sequence"/>
</dbReference>
<comment type="caution">
    <text evidence="2">The sequence shown here is derived from an EMBL/GenBank/DDBJ whole genome shotgun (WGS) entry which is preliminary data.</text>
</comment>
<feature type="non-terminal residue" evidence="2">
    <location>
        <position position="167"/>
    </location>
</feature>
<proteinExistence type="predicted"/>
<dbReference type="SUPFAM" id="SSF46565">
    <property type="entry name" value="Chaperone J-domain"/>
    <property type="match status" value="1"/>
</dbReference>
<accession>A0AAD3DV73</accession>
<dbReference type="SUPFAM" id="SSF48452">
    <property type="entry name" value="TPR-like"/>
    <property type="match status" value="1"/>
</dbReference>
<dbReference type="Pfam" id="PF00226">
    <property type="entry name" value="DnaJ"/>
    <property type="match status" value="1"/>
</dbReference>
<gene>
    <name evidence="2" type="ORF">Agub_g9462</name>
</gene>
<feature type="domain" description="J" evidence="1">
    <location>
        <begin position="89"/>
        <end position="167"/>
    </location>
</feature>
<dbReference type="Gene3D" id="1.10.287.110">
    <property type="entry name" value="DnaJ domain"/>
    <property type="match status" value="1"/>
</dbReference>
<dbReference type="SMART" id="SM00271">
    <property type="entry name" value="DnaJ"/>
    <property type="match status" value="1"/>
</dbReference>
<dbReference type="InterPro" id="IPR001623">
    <property type="entry name" value="DnaJ_domain"/>
</dbReference>
<feature type="non-terminal residue" evidence="2">
    <location>
        <position position="1"/>
    </location>
</feature>
<dbReference type="CDD" id="cd06257">
    <property type="entry name" value="DnaJ"/>
    <property type="match status" value="1"/>
</dbReference>
<protein>
    <recommendedName>
        <fullName evidence="1">J domain-containing protein</fullName>
    </recommendedName>
</protein>
<dbReference type="PROSITE" id="PS50076">
    <property type="entry name" value="DNAJ_2"/>
    <property type="match status" value="1"/>
</dbReference>
<dbReference type="Gene3D" id="1.25.40.10">
    <property type="entry name" value="Tetratricopeptide repeat domain"/>
    <property type="match status" value="1"/>
</dbReference>
<dbReference type="InterPro" id="IPR036869">
    <property type="entry name" value="J_dom_sf"/>
</dbReference>
<reference evidence="2 3" key="1">
    <citation type="journal article" date="2021" name="Sci. Rep.">
        <title>Genome sequencing of the multicellular alga Astrephomene provides insights into convergent evolution of germ-soma differentiation.</title>
        <authorList>
            <person name="Yamashita S."/>
            <person name="Yamamoto K."/>
            <person name="Matsuzaki R."/>
            <person name="Suzuki S."/>
            <person name="Yamaguchi H."/>
            <person name="Hirooka S."/>
            <person name="Minakuchi Y."/>
            <person name="Miyagishima S."/>
            <person name="Kawachi M."/>
            <person name="Toyoda A."/>
            <person name="Nozaki H."/>
        </authorList>
    </citation>
    <scope>NUCLEOTIDE SEQUENCE [LARGE SCALE GENOMIC DNA]</scope>
    <source>
        <strain evidence="2 3">NIES-4017</strain>
    </source>
</reference>